<organismHost>
    <name type="scientific">Acanthamoeba polyphaga</name>
    <name type="common">Amoeba</name>
    <dbReference type="NCBI Taxonomy" id="5757"/>
</organismHost>
<evidence type="ECO:0000313" key="1">
    <source>
        <dbReference type="EMBL" id="AKI79665.1"/>
    </source>
</evidence>
<name>A0A0G2Y1U2_MIMIV</name>
<protein>
    <submittedName>
        <fullName evidence="1">Uncharacterized protein</fullName>
    </submittedName>
</protein>
<organism evidence="1 2">
    <name type="scientific">Acanthamoeba polyphaga mimivirus</name>
    <name type="common">APMV</name>
    <dbReference type="NCBI Taxonomy" id="212035"/>
    <lineage>
        <taxon>Viruses</taxon>
        <taxon>Varidnaviria</taxon>
        <taxon>Bamfordvirae</taxon>
        <taxon>Nucleocytoviricota</taxon>
        <taxon>Megaviricetes</taxon>
        <taxon>Imitervirales</taxon>
        <taxon>Mimiviridae</taxon>
        <taxon>Megamimivirinae</taxon>
        <taxon>Mimivirus</taxon>
        <taxon>Mimivirus bradfordmassiliense</taxon>
    </lineage>
</organism>
<sequence>MEKYTVCLCGDCINRKDFLKHCQVIDNNCYIAISNELVAIKFDEYIEHGEFFGENFYQKSHCIMIDFENILKFNSFMADNKLFSVISHCETPCNYHKFIVSYLEYITKNNIINHIKYFLKNDYFDNIRWNSRLQKRIFKYSNVSTIRLCLKYIRIEYIDDYFFCSLFRNDDTTLDYIVNKIGIYLTSYFTGKKYRGNMFKITNKDKLADIPNIYYTLCNIIRYDRKNKNIIEIYNQAINRFQELLESQENINVKKNLISEHNKLKLKLTYDEKIKNHSLFQILKYFNGEPSLIVKQLLMDGANIHMEFKTNFTLLDRSVKIIVKKKNLDLLDILFEMKLIDQSKMNFILEKSMGEINFKNDTELEIDENFIRELSGYGADVDECFDKLIKTAKKRNNNKLVDYLKNLKDKLM</sequence>
<dbReference type="Proteomes" id="UP000241474">
    <property type="component" value="Segment"/>
</dbReference>
<proteinExistence type="predicted"/>
<reference evidence="1 2" key="1">
    <citation type="submission" date="2014-10" db="EMBL/GenBank/DDBJ databases">
        <title>Pan-genome analysis of Brazilian lineage A amoebal mimiviruses.</title>
        <authorList>
            <person name="Assis F.L."/>
            <person name="Abrahao J.S."/>
            <person name="Kroon E.G."/>
            <person name="Dornas F.P."/>
            <person name="Andrade K.R."/>
            <person name="Borato P.V.M."/>
            <person name="Pilotto M.R."/>
            <person name="Benamar S."/>
            <person name="LaScola B."/>
            <person name="Colson P."/>
        </authorList>
    </citation>
    <scope>NUCLEOTIDE SEQUENCE [LARGE SCALE GENOMIC DNA]</scope>
    <source>
        <strain evidence="1 2">Oyster</strain>
    </source>
</reference>
<dbReference type="EMBL" id="KM982401">
    <property type="protein sequence ID" value="AKI79665.1"/>
    <property type="molecule type" value="Genomic_DNA"/>
</dbReference>
<accession>A0A0G2Y1U2</accession>
<evidence type="ECO:0000313" key="2">
    <source>
        <dbReference type="Proteomes" id="UP000241474"/>
    </source>
</evidence>